<dbReference type="EMBL" id="VCEJ01000002">
    <property type="protein sequence ID" value="TLV03924.1"/>
    <property type="molecule type" value="Genomic_DNA"/>
</dbReference>
<organism evidence="2 3">
    <name type="scientific">Dyadobacter luticola</name>
    <dbReference type="NCBI Taxonomy" id="1979387"/>
    <lineage>
        <taxon>Bacteria</taxon>
        <taxon>Pseudomonadati</taxon>
        <taxon>Bacteroidota</taxon>
        <taxon>Cytophagia</taxon>
        <taxon>Cytophagales</taxon>
        <taxon>Spirosomataceae</taxon>
        <taxon>Dyadobacter</taxon>
    </lineage>
</organism>
<dbReference type="Proteomes" id="UP000306402">
    <property type="component" value="Unassembled WGS sequence"/>
</dbReference>
<keyword evidence="1" id="KW-1133">Transmembrane helix</keyword>
<dbReference type="OrthoDB" id="963213at2"/>
<keyword evidence="1" id="KW-0472">Membrane</keyword>
<name>A0A5R9L5T0_9BACT</name>
<keyword evidence="3" id="KW-1185">Reference proteome</keyword>
<evidence type="ECO:0000313" key="2">
    <source>
        <dbReference type="EMBL" id="TLV03924.1"/>
    </source>
</evidence>
<comment type="caution">
    <text evidence="2">The sequence shown here is derived from an EMBL/GenBank/DDBJ whole genome shotgun (WGS) entry which is preliminary data.</text>
</comment>
<evidence type="ECO:0000313" key="3">
    <source>
        <dbReference type="Proteomes" id="UP000306402"/>
    </source>
</evidence>
<proteinExistence type="predicted"/>
<gene>
    <name evidence="2" type="ORF">FEN17_10160</name>
</gene>
<sequence>MNWDKFGKFHGTPFFISLRTKSREVALSPRSVFIKFMIGTWLGFKKGINVLLYELLLFIVAGTFVFMISKIAEWIEVKFPPKPKPPRPRRRREIKADLDVLYHSYQQGLLDEAAYLDQTDELIDQLAEITYRD</sequence>
<protein>
    <submittedName>
        <fullName evidence="2">Uncharacterized protein</fullName>
    </submittedName>
</protein>
<evidence type="ECO:0000256" key="1">
    <source>
        <dbReference type="SAM" id="Phobius"/>
    </source>
</evidence>
<keyword evidence="1" id="KW-0812">Transmembrane</keyword>
<dbReference type="RefSeq" id="WP_138365134.1">
    <property type="nucleotide sequence ID" value="NZ_VCEJ01000002.1"/>
</dbReference>
<accession>A0A5R9L5T0</accession>
<feature type="transmembrane region" description="Helical" evidence="1">
    <location>
        <begin position="50"/>
        <end position="68"/>
    </location>
</feature>
<reference evidence="2 3" key="1">
    <citation type="submission" date="2019-05" db="EMBL/GenBank/DDBJ databases">
        <authorList>
            <person name="Qu J.-H."/>
        </authorList>
    </citation>
    <scope>NUCLEOTIDE SEQUENCE [LARGE SCALE GENOMIC DNA]</scope>
    <source>
        <strain evidence="2 3">T17</strain>
    </source>
</reference>
<dbReference type="AlphaFoldDB" id="A0A5R9L5T0"/>